<evidence type="ECO:0000256" key="4">
    <source>
        <dbReference type="ARBA" id="ARBA00023054"/>
    </source>
</evidence>
<evidence type="ECO:0000313" key="7">
    <source>
        <dbReference type="EMBL" id="USW48155.1"/>
    </source>
</evidence>
<feature type="region of interest" description="Disordered" evidence="5">
    <location>
        <begin position="184"/>
        <end position="434"/>
    </location>
</feature>
<keyword evidence="8" id="KW-1185">Reference proteome</keyword>
<evidence type="ECO:0000256" key="2">
    <source>
        <dbReference type="ARBA" id="ARBA00022448"/>
    </source>
</evidence>
<feature type="compositionally biased region" description="Polar residues" evidence="5">
    <location>
        <begin position="457"/>
        <end position="473"/>
    </location>
</feature>
<name>A0A9Q9AFJ0_9PEZI</name>
<dbReference type="GO" id="GO:0005886">
    <property type="term" value="C:plasma membrane"/>
    <property type="evidence" value="ECO:0007669"/>
    <property type="project" value="TreeGrafter"/>
</dbReference>
<dbReference type="InterPro" id="IPR019160">
    <property type="entry name" value="Sec3_CC"/>
</dbReference>
<dbReference type="InterPro" id="IPR048628">
    <property type="entry name" value="Sec3_C"/>
</dbReference>
<dbReference type="PANTHER" id="PTHR16092">
    <property type="entry name" value="SEC3/SYNTAXIN-RELATED"/>
    <property type="match status" value="1"/>
</dbReference>
<dbReference type="GO" id="GO:0006893">
    <property type="term" value="P:Golgi to plasma membrane transport"/>
    <property type="evidence" value="ECO:0007669"/>
    <property type="project" value="TreeGrafter"/>
</dbReference>
<dbReference type="GO" id="GO:0006887">
    <property type="term" value="P:exocytosis"/>
    <property type="evidence" value="ECO:0007669"/>
    <property type="project" value="UniProtKB-KW"/>
</dbReference>
<keyword evidence="4" id="KW-0175">Coiled coil</keyword>
<organism evidence="7 8">
    <name type="scientific">Septoria linicola</name>
    <dbReference type="NCBI Taxonomy" id="215465"/>
    <lineage>
        <taxon>Eukaryota</taxon>
        <taxon>Fungi</taxon>
        <taxon>Dikarya</taxon>
        <taxon>Ascomycota</taxon>
        <taxon>Pezizomycotina</taxon>
        <taxon>Dothideomycetes</taxon>
        <taxon>Dothideomycetidae</taxon>
        <taxon>Mycosphaerellales</taxon>
        <taxon>Mycosphaerellaceae</taxon>
        <taxon>Septoria</taxon>
    </lineage>
</organism>
<dbReference type="FunFam" id="2.30.29.90:FF:000003">
    <property type="entry name" value="Exocyst complex component Sec3"/>
    <property type="match status" value="1"/>
</dbReference>
<keyword evidence="3" id="KW-0268">Exocytosis</keyword>
<dbReference type="GO" id="GO:0005546">
    <property type="term" value="F:phosphatidylinositol-4,5-bisphosphate binding"/>
    <property type="evidence" value="ECO:0007669"/>
    <property type="project" value="TreeGrafter"/>
</dbReference>
<dbReference type="InterPro" id="IPR028258">
    <property type="entry name" value="Sec3-PIP2_bind"/>
</dbReference>
<dbReference type="Pfam" id="PF09763">
    <property type="entry name" value="Sec3_CC"/>
    <property type="match status" value="1"/>
</dbReference>
<feature type="compositionally biased region" description="Polar residues" evidence="5">
    <location>
        <begin position="502"/>
        <end position="515"/>
    </location>
</feature>
<feature type="domain" description="Exocyst complex component Sec3 PIP2-binding N-terminal" evidence="6">
    <location>
        <begin position="56"/>
        <end position="159"/>
    </location>
</feature>
<dbReference type="Proteomes" id="UP001056384">
    <property type="component" value="Chromosome 1"/>
</dbReference>
<dbReference type="CDD" id="cd13315">
    <property type="entry name" value="PH_Sec3"/>
    <property type="match status" value="1"/>
</dbReference>
<sequence>MNRAARFEDEKRRIIESCFSKLDANGQLAESYITHIRITEDGLYPSAPPPPDSPPDHKKPRLIIIAVRSTGRVRMHKARENNNGSFSIGKTWNMEEMSCIESFASPPQPPQTEREANHRLWAGSTGFVVTISKPYYWQAGTSKEKDFFIASAVKIYRKYTKGQSPELRGFNDQEKAQVLGAFPQAASASAQQPPSQHPVRPPNDSQLSQPPQPPFAQREQSRDGSRYRGSPGPPPSVSDGGRPGSGPSSRRPSESPARFAPGGHPPGPRAFASTEQMRQPSRDGRAELRPGTSPGPGHRQPILGQPGGRRGEQPPPSPGLPPAVLRGDVGASRSRSPAQRSLQHSTDGALEDRQLSETPSMDGTKREGASLFQAARDRYMNYQPHSSPGPDQPRKAPPPQALPQLDTTPTVPFQNGHAKSHADQQVATAASEESAGIDLDDAAAVGALTSYWGPEHSSATASHPVNDVPTSPATPERSERPPQVGHAAYGSSVDLRPAPLQARSNVESGTDNAAPTTVDAPAPREVAEVRPLQLPTKSEAERSTPGAGMVPPPLQPTPTASQPETPDEEWEEESYRPGLGPMFKKRAIADRFKKAANAAGVFKPRPGGAAEKILKAKADRDGGEPDGITGVVPRPLPRQKTDDTPLTPIEASEPNGHMRDEPPKVEVSSPRSPAQPDRDPVQVDTTAIELRDEGPQLQTAPDEPENEDNDAKVRAEQRQIRQPQVKIKRRSAQQERNIASLGIDRTLLEDKGLDFETMLSEFGWNSDILQPKQLTRLEADIRREQGRAEAGSWLTHTDAAREERVAHVEGLLDKAIAECDELEGLLTLYHVELSSLNDDIAYIEAQSQGLQVQSANQKLLQSELQGLVDTMSLDRRVMEPLRYGNLSDPGGLEEIELSLVKLYQAMLTMDPKLRSHMQTIPRSGGVIEENETSEMVALQEKKVIYDRESSEFCQRLMQFLDSRFMAAMNSAKGRVLRVPGSGGLARLQADAFEEARSGLWMYGPIILFSKELNPPAWSTLLRIYQQRAGALYKDTFKENLQNWTRAARAHTGDEGDVLFTSLEKEDPAAGGLTSTARKLTVKRSQTLAKTFRNASGDKHGTTEHKQPGAMMRAQAFAGAIDEMAPLVNREQNFIVDLFHISSMDSGDFVDAVQSSHPGSRRGTNLLERKPVEPNREVAGVLTNTMLNIFDFFLAEARAMQDWTVAEDPIQGVGVLSTLCRHAYYLQDSNQDYLTQLLDNLAESLKTRFNKFVEEQVRAIEDTKVKIKKRKGVIAFMKIFPHFSATVENTFSAVAGVDYEGPAACVLDVRKLIDEAYEKINRTMFDSLKVIAKESPVAGLPASKQTHTGTDDPEDKEMLNYHILLIENMNHYIEEVDDGGRDGVLAEWKGRALMERMEALEAYVSRVIRRPLGKLLDFLESAESILATQSGNPSALAARPSYSRKTMRTLLSTHDGKEVRRGIDTLRKRIDKHFGEADEEQLSRGLVTFVCKECERNYDKVLERLEKLVEEVYSRTEGEKDVVIDFTKADIQAGFRR</sequence>
<evidence type="ECO:0000313" key="8">
    <source>
        <dbReference type="Proteomes" id="UP001056384"/>
    </source>
</evidence>
<feature type="compositionally biased region" description="Polar residues" evidence="5">
    <location>
        <begin position="333"/>
        <end position="346"/>
    </location>
</feature>
<dbReference type="Pfam" id="PF15277">
    <property type="entry name" value="Sec3-PIP2_bind"/>
    <property type="match status" value="1"/>
</dbReference>
<dbReference type="PANTHER" id="PTHR16092:SF14">
    <property type="entry name" value="EXOCYST COMPLEX COMPONENT 1 ISOFORM X1"/>
    <property type="match status" value="1"/>
</dbReference>
<feature type="compositionally biased region" description="Basic and acidic residues" evidence="5">
    <location>
        <begin position="709"/>
        <end position="719"/>
    </location>
</feature>
<protein>
    <submittedName>
        <fullName evidence="7">Exocyst complex component Sec3</fullName>
    </submittedName>
</protein>
<feature type="region of interest" description="Disordered" evidence="5">
    <location>
        <begin position="601"/>
        <end position="733"/>
    </location>
</feature>
<evidence type="ECO:0000256" key="1">
    <source>
        <dbReference type="ARBA" id="ARBA00006518"/>
    </source>
</evidence>
<feature type="compositionally biased region" description="Low complexity" evidence="5">
    <location>
        <begin position="184"/>
        <end position="194"/>
    </location>
</feature>
<dbReference type="Gene3D" id="2.30.29.90">
    <property type="match status" value="1"/>
</dbReference>
<feature type="region of interest" description="Disordered" evidence="5">
    <location>
        <begin position="453"/>
        <end position="581"/>
    </location>
</feature>
<feature type="compositionally biased region" description="Low complexity" evidence="5">
    <location>
        <begin position="237"/>
        <end position="258"/>
    </location>
</feature>
<dbReference type="GO" id="GO:0000145">
    <property type="term" value="C:exocyst"/>
    <property type="evidence" value="ECO:0007669"/>
    <property type="project" value="InterPro"/>
</dbReference>
<dbReference type="EMBL" id="CP099418">
    <property type="protein sequence ID" value="USW48155.1"/>
    <property type="molecule type" value="Genomic_DNA"/>
</dbReference>
<evidence type="ECO:0000256" key="3">
    <source>
        <dbReference type="ARBA" id="ARBA00022483"/>
    </source>
</evidence>
<keyword evidence="2" id="KW-0813">Transport</keyword>
<dbReference type="SMART" id="SM01313">
    <property type="entry name" value="Sec3-PIP2_bind"/>
    <property type="match status" value="1"/>
</dbReference>
<reference evidence="7" key="1">
    <citation type="submission" date="2022-06" db="EMBL/GenBank/DDBJ databases">
        <title>Complete genome sequences of two strains of the flax pathogen Septoria linicola.</title>
        <authorList>
            <person name="Lapalu N."/>
            <person name="Simon A."/>
            <person name="Demenou B."/>
            <person name="Paumier D."/>
            <person name="Guillot M.-P."/>
            <person name="Gout L."/>
            <person name="Valade R."/>
        </authorList>
    </citation>
    <scope>NUCLEOTIDE SEQUENCE</scope>
    <source>
        <strain evidence="7">SE15195</strain>
    </source>
</reference>
<evidence type="ECO:0000259" key="6">
    <source>
        <dbReference type="SMART" id="SM01313"/>
    </source>
</evidence>
<feature type="compositionally biased region" description="Basic and acidic residues" evidence="5">
    <location>
        <begin position="612"/>
        <end position="623"/>
    </location>
</feature>
<proteinExistence type="inferred from homology"/>
<comment type="similarity">
    <text evidence="1">Belongs to the SEC3 family.</text>
</comment>
<accession>A0A9Q9AFJ0</accession>
<evidence type="ECO:0000256" key="5">
    <source>
        <dbReference type="SAM" id="MobiDB-lite"/>
    </source>
</evidence>
<dbReference type="Pfam" id="PF20654">
    <property type="entry name" value="Sec3_C-term"/>
    <property type="match status" value="1"/>
</dbReference>
<gene>
    <name evidence="7" type="ORF">Slin15195_G014740</name>
</gene>